<protein>
    <recommendedName>
        <fullName evidence="4">Cytosolic protein</fullName>
    </recommendedName>
</protein>
<gene>
    <name evidence="2" type="ORF">EKG37_09705</name>
</gene>
<dbReference type="OrthoDB" id="1655540at2"/>
<accession>A0A431WAT8</accession>
<dbReference type="Pfam" id="PF14071">
    <property type="entry name" value="YlbD_coat"/>
    <property type="match status" value="1"/>
</dbReference>
<dbReference type="InterPro" id="IPR025953">
    <property type="entry name" value="YlbD_coat"/>
</dbReference>
<feature type="compositionally biased region" description="Polar residues" evidence="1">
    <location>
        <begin position="113"/>
        <end position="128"/>
    </location>
</feature>
<feature type="region of interest" description="Disordered" evidence="1">
    <location>
        <begin position="113"/>
        <end position="135"/>
    </location>
</feature>
<comment type="caution">
    <text evidence="2">The sequence shown here is derived from an EMBL/GenBank/DDBJ whole genome shotgun (WGS) entry which is preliminary data.</text>
</comment>
<name>A0A431WAT8_9BACI</name>
<organism evidence="2 3">
    <name type="scientific">Bacillus yapensis</name>
    <dbReference type="NCBI Taxonomy" id="2492960"/>
    <lineage>
        <taxon>Bacteria</taxon>
        <taxon>Bacillati</taxon>
        <taxon>Bacillota</taxon>
        <taxon>Bacilli</taxon>
        <taxon>Bacillales</taxon>
        <taxon>Bacillaceae</taxon>
        <taxon>Bacillus</taxon>
    </lineage>
</organism>
<keyword evidence="3" id="KW-1185">Reference proteome</keyword>
<dbReference type="Proteomes" id="UP000271374">
    <property type="component" value="Unassembled WGS sequence"/>
</dbReference>
<dbReference type="RefSeq" id="WP_126408499.1">
    <property type="nucleotide sequence ID" value="NZ_RXNT01000006.1"/>
</dbReference>
<sequence length="135" mass="15589">MSKKTLHPSVQQFKEFVKKNPKIVLEVRKGRTNWQDLFEEWYLLGEDDSRWDEFKEGNATASPTNDEGKKEWMQQVMGAVKNMDTNQLQNHISSLSQALGAIQGLILQFQGNPQSKVSRGNKANQPQHPFQFRKD</sequence>
<evidence type="ECO:0008006" key="4">
    <source>
        <dbReference type="Google" id="ProtNLM"/>
    </source>
</evidence>
<evidence type="ECO:0000313" key="3">
    <source>
        <dbReference type="Proteomes" id="UP000271374"/>
    </source>
</evidence>
<reference evidence="2 3" key="1">
    <citation type="submission" date="2018-12" db="EMBL/GenBank/DDBJ databases">
        <title>Bacillus yapensis draft genome sequence.</title>
        <authorList>
            <person name="Yu L."/>
            <person name="Xu X."/>
            <person name="Tang X."/>
        </authorList>
    </citation>
    <scope>NUCLEOTIDE SEQUENCE [LARGE SCALE GENOMIC DNA]</scope>
    <source>
        <strain evidence="2 3">XXST-01</strain>
    </source>
</reference>
<proteinExistence type="predicted"/>
<dbReference type="AlphaFoldDB" id="A0A431WAT8"/>
<evidence type="ECO:0000313" key="2">
    <source>
        <dbReference type="EMBL" id="RTR32428.1"/>
    </source>
</evidence>
<evidence type="ECO:0000256" key="1">
    <source>
        <dbReference type="SAM" id="MobiDB-lite"/>
    </source>
</evidence>
<dbReference type="EMBL" id="RXNT01000006">
    <property type="protein sequence ID" value="RTR32428.1"/>
    <property type="molecule type" value="Genomic_DNA"/>
</dbReference>